<dbReference type="NCBIfam" id="TIGR00756">
    <property type="entry name" value="PPR"/>
    <property type="match status" value="1"/>
</dbReference>
<sequence length="66" mass="7312">MRKAGFLVNKDLAPDFVTYTTLVTNLSNKRSSEEVVKLHDHLVLQGVIPDSQTYEAIVSPVTKEAP</sequence>
<reference evidence="3" key="1">
    <citation type="submission" date="2020-06" db="EMBL/GenBank/DDBJ databases">
        <authorList>
            <person name="Li T."/>
            <person name="Hu X."/>
            <person name="Zhang T."/>
            <person name="Song X."/>
            <person name="Zhang H."/>
            <person name="Dai N."/>
            <person name="Sheng W."/>
            <person name="Hou X."/>
            <person name="Wei L."/>
        </authorList>
    </citation>
    <scope>NUCLEOTIDE SEQUENCE</scope>
    <source>
        <strain evidence="3">G01</strain>
        <tissue evidence="3">Leaf</tissue>
    </source>
</reference>
<dbReference type="AlphaFoldDB" id="A0AAW2IV33"/>
<dbReference type="EMBL" id="JACGWK010001551">
    <property type="protein sequence ID" value="KAL0286212.1"/>
    <property type="molecule type" value="Genomic_DNA"/>
</dbReference>
<evidence type="ECO:0000313" key="3">
    <source>
        <dbReference type="EMBL" id="KAL0286212.1"/>
    </source>
</evidence>
<comment type="caution">
    <text evidence="3">The sequence shown here is derived from an EMBL/GenBank/DDBJ whole genome shotgun (WGS) entry which is preliminary data.</text>
</comment>
<feature type="repeat" description="PPR" evidence="2">
    <location>
        <begin position="15"/>
        <end position="49"/>
    </location>
</feature>
<proteinExistence type="predicted"/>
<dbReference type="Gene3D" id="1.25.40.10">
    <property type="entry name" value="Tetratricopeptide repeat domain"/>
    <property type="match status" value="1"/>
</dbReference>
<evidence type="ECO:0000256" key="2">
    <source>
        <dbReference type="PROSITE-ProRule" id="PRU00708"/>
    </source>
</evidence>
<name>A0AAW2IV33_9LAMI</name>
<dbReference type="PROSITE" id="PS51375">
    <property type="entry name" value="PPR"/>
    <property type="match status" value="1"/>
</dbReference>
<organism evidence="3">
    <name type="scientific">Sesamum angustifolium</name>
    <dbReference type="NCBI Taxonomy" id="2727405"/>
    <lineage>
        <taxon>Eukaryota</taxon>
        <taxon>Viridiplantae</taxon>
        <taxon>Streptophyta</taxon>
        <taxon>Embryophyta</taxon>
        <taxon>Tracheophyta</taxon>
        <taxon>Spermatophyta</taxon>
        <taxon>Magnoliopsida</taxon>
        <taxon>eudicotyledons</taxon>
        <taxon>Gunneridae</taxon>
        <taxon>Pentapetalae</taxon>
        <taxon>asterids</taxon>
        <taxon>lamiids</taxon>
        <taxon>Lamiales</taxon>
        <taxon>Pedaliaceae</taxon>
        <taxon>Sesamum</taxon>
    </lineage>
</organism>
<evidence type="ECO:0000256" key="1">
    <source>
        <dbReference type="ARBA" id="ARBA00022737"/>
    </source>
</evidence>
<keyword evidence="1" id="KW-0677">Repeat</keyword>
<protein>
    <submittedName>
        <fullName evidence="3">Uncharacterized protein</fullName>
    </submittedName>
</protein>
<accession>A0AAW2IV33</accession>
<dbReference type="InterPro" id="IPR011990">
    <property type="entry name" value="TPR-like_helical_dom_sf"/>
</dbReference>
<reference evidence="3" key="2">
    <citation type="journal article" date="2024" name="Plant">
        <title>Genomic evolution and insights into agronomic trait innovations of Sesamum species.</title>
        <authorList>
            <person name="Miao H."/>
            <person name="Wang L."/>
            <person name="Qu L."/>
            <person name="Liu H."/>
            <person name="Sun Y."/>
            <person name="Le M."/>
            <person name="Wang Q."/>
            <person name="Wei S."/>
            <person name="Zheng Y."/>
            <person name="Lin W."/>
            <person name="Duan Y."/>
            <person name="Cao H."/>
            <person name="Xiong S."/>
            <person name="Wang X."/>
            <person name="Wei L."/>
            <person name="Li C."/>
            <person name="Ma Q."/>
            <person name="Ju M."/>
            <person name="Zhao R."/>
            <person name="Li G."/>
            <person name="Mu C."/>
            <person name="Tian Q."/>
            <person name="Mei H."/>
            <person name="Zhang T."/>
            <person name="Gao T."/>
            <person name="Zhang H."/>
        </authorList>
    </citation>
    <scope>NUCLEOTIDE SEQUENCE</scope>
    <source>
        <strain evidence="3">G01</strain>
    </source>
</reference>
<gene>
    <name evidence="3" type="ORF">Sangu_2744600</name>
</gene>
<dbReference type="InterPro" id="IPR002885">
    <property type="entry name" value="PPR_rpt"/>
</dbReference>